<dbReference type="OrthoDB" id="1890267at2759"/>
<evidence type="ECO:0000256" key="1">
    <source>
        <dbReference type="SAM" id="MobiDB-lite"/>
    </source>
</evidence>
<dbReference type="EMBL" id="JABFAD010000008">
    <property type="protein sequence ID" value="MBA0804852.1"/>
    <property type="molecule type" value="Genomic_DNA"/>
</dbReference>
<sequence>MDPILAVEAFLSGIMLSSVLCKVTRLRFLRRVYKKLFKLAKVIGRSTQIPDLSPDLYSHDEYMYRKPEDSNFLNRRSKHLPLASCNTSLLGTTKTSPSQLSDIDSFPSIFHNTPERRNFSKGEWEKFTRDSTKRAVEELVSSPDFSKWAAANAERITVTPRSSSSSASARSRRLDGRSSGMTENGARVLS</sequence>
<accession>A0A7J9H532</accession>
<dbReference type="PANTHER" id="PTHR31587:SF4">
    <property type="entry name" value="TRANSMEMBRANE PROTEIN (DUF2215)"/>
    <property type="match status" value="1"/>
</dbReference>
<organism evidence="2 3">
    <name type="scientific">Gossypium harknessii</name>
    <dbReference type="NCBI Taxonomy" id="34285"/>
    <lineage>
        <taxon>Eukaryota</taxon>
        <taxon>Viridiplantae</taxon>
        <taxon>Streptophyta</taxon>
        <taxon>Embryophyta</taxon>
        <taxon>Tracheophyta</taxon>
        <taxon>Spermatophyta</taxon>
        <taxon>Magnoliopsida</taxon>
        <taxon>eudicotyledons</taxon>
        <taxon>Gunneridae</taxon>
        <taxon>Pentapetalae</taxon>
        <taxon>rosids</taxon>
        <taxon>malvids</taxon>
        <taxon>Malvales</taxon>
        <taxon>Malvaceae</taxon>
        <taxon>Malvoideae</taxon>
        <taxon>Gossypium</taxon>
    </lineage>
</organism>
<name>A0A7J9H532_9ROSI</name>
<feature type="region of interest" description="Disordered" evidence="1">
    <location>
        <begin position="156"/>
        <end position="190"/>
    </location>
</feature>
<dbReference type="AlphaFoldDB" id="A0A7J9H532"/>
<evidence type="ECO:0000313" key="3">
    <source>
        <dbReference type="Proteomes" id="UP000593560"/>
    </source>
</evidence>
<keyword evidence="3" id="KW-1185">Reference proteome</keyword>
<reference evidence="2 3" key="1">
    <citation type="journal article" date="2019" name="Genome Biol. Evol.">
        <title>Insights into the evolution of the New World diploid cottons (Gossypium, subgenus Houzingenia) based on genome sequencing.</title>
        <authorList>
            <person name="Grover C.E."/>
            <person name="Arick M.A. 2nd"/>
            <person name="Thrash A."/>
            <person name="Conover J.L."/>
            <person name="Sanders W.S."/>
            <person name="Peterson D.G."/>
            <person name="Frelichowski J.E."/>
            <person name="Scheffler J.A."/>
            <person name="Scheffler B.E."/>
            <person name="Wendel J.F."/>
        </authorList>
    </citation>
    <scope>NUCLEOTIDE SEQUENCE [LARGE SCALE GENOMIC DNA]</scope>
    <source>
        <strain evidence="2">0</strain>
        <tissue evidence="2">Leaf</tissue>
    </source>
</reference>
<dbReference type="PANTHER" id="PTHR31587">
    <property type="entry name" value="TRANSMEMBRANE PROTEIN (DUF2215)"/>
    <property type="match status" value="1"/>
</dbReference>
<evidence type="ECO:0000313" key="2">
    <source>
        <dbReference type="EMBL" id="MBA0804852.1"/>
    </source>
</evidence>
<gene>
    <name evidence="2" type="ORF">Gohar_004413</name>
</gene>
<comment type="caution">
    <text evidence="2">The sequence shown here is derived from an EMBL/GenBank/DDBJ whole genome shotgun (WGS) entry which is preliminary data.</text>
</comment>
<proteinExistence type="predicted"/>
<protein>
    <submittedName>
        <fullName evidence="2">Uncharacterized protein</fullName>
    </submittedName>
</protein>
<dbReference type="Proteomes" id="UP000593560">
    <property type="component" value="Unassembled WGS sequence"/>
</dbReference>